<dbReference type="GeneID" id="125421021"/>
<keyword evidence="6" id="KW-0675">Receptor</keyword>
<dbReference type="PANTHER" id="PTHR48061">
    <property type="entry name" value="LEUCINE-RICH REPEAT RECEPTOR PROTEIN KINASE EMS1-LIKE-RELATED"/>
    <property type="match status" value="1"/>
</dbReference>
<gene>
    <name evidence="10" type="primary">LOC125421021</name>
</gene>
<accession>A0ABM3IAY8</accession>
<evidence type="ECO:0000313" key="10">
    <source>
        <dbReference type="RefSeq" id="XP_048324683.2"/>
    </source>
</evidence>
<protein>
    <submittedName>
        <fullName evidence="10">Receptor-like protein 43</fullName>
    </submittedName>
</protein>
<keyword evidence="4" id="KW-1133">Transmembrane helix</keyword>
<proteinExistence type="predicted"/>
<keyword evidence="7" id="KW-0325">Glycoprotein</keyword>
<reference evidence="10" key="1">
    <citation type="submission" date="2025-08" db="UniProtKB">
        <authorList>
            <consortium name="RefSeq"/>
        </authorList>
    </citation>
    <scope>IDENTIFICATION</scope>
    <source>
        <tissue evidence="10">Seedling</tissue>
    </source>
</reference>
<evidence type="ECO:0000259" key="8">
    <source>
        <dbReference type="Pfam" id="PF22936"/>
    </source>
</evidence>
<dbReference type="Proteomes" id="UP001652623">
    <property type="component" value="Chromosome 10"/>
</dbReference>
<dbReference type="PANTHER" id="PTHR48061:SF29">
    <property type="entry name" value="RECEPTOR-LIKE KINASE FAMILY PROTEIN, PUTATIVE-RELATED"/>
    <property type="match status" value="1"/>
</dbReference>
<evidence type="ECO:0000256" key="7">
    <source>
        <dbReference type="ARBA" id="ARBA00023180"/>
    </source>
</evidence>
<feature type="domain" description="Retrovirus-related Pol polyprotein from transposon TNT 1-94-like beta-barrel" evidence="8">
    <location>
        <begin position="51"/>
        <end position="131"/>
    </location>
</feature>
<organism evidence="9 10">
    <name type="scientific">Ziziphus jujuba</name>
    <name type="common">Chinese jujube</name>
    <name type="synonym">Ziziphus sativa</name>
    <dbReference type="NCBI Taxonomy" id="326968"/>
    <lineage>
        <taxon>Eukaryota</taxon>
        <taxon>Viridiplantae</taxon>
        <taxon>Streptophyta</taxon>
        <taxon>Embryophyta</taxon>
        <taxon>Tracheophyta</taxon>
        <taxon>Spermatophyta</taxon>
        <taxon>Magnoliopsida</taxon>
        <taxon>eudicotyledons</taxon>
        <taxon>Gunneridae</taxon>
        <taxon>Pentapetalae</taxon>
        <taxon>rosids</taxon>
        <taxon>fabids</taxon>
        <taxon>Rosales</taxon>
        <taxon>Rhamnaceae</taxon>
        <taxon>Paliureae</taxon>
        <taxon>Ziziphus</taxon>
    </lineage>
</organism>
<keyword evidence="9" id="KW-1185">Reference proteome</keyword>
<keyword evidence="5" id="KW-0472">Membrane</keyword>
<dbReference type="InterPro" id="IPR046956">
    <property type="entry name" value="RLP23-like"/>
</dbReference>
<evidence type="ECO:0000256" key="1">
    <source>
        <dbReference type="ARBA" id="ARBA00004479"/>
    </source>
</evidence>
<keyword evidence="2" id="KW-0812">Transmembrane</keyword>
<name>A0ABM3IAY8_ZIZJJ</name>
<sequence>MGHRAADYRLPKRKRNIETTMMEHITREVDEIDLSAIVYEVNLVGSNPREWWIDTGATRHMCVDRSMFTSFEPKANGEKLFMGNFAYLEIQGEGKIVLKMTFGKDLTLNNVLYVPDIRKNLVSRSLLSKHDFVVPDNLENLSSLTFLDLTDSGLHSEFLIKIFNVPNLQFINMRFNKELSGRLLAFHSKMALKSLRLGGTIFYGELPAPIGNLSSLIELRIRGSNFSGYVPSSIGGPIPRSLSNCKMLEYFHVGDNLIRNVFPFWLGTLPNLNVLLLDSWFSELCIIDLSYNHFNGSLPSKYFQHWNAMKIEDMSKLKYIHANKTFDVERYAVNRNFNFSITLTNKEVLDLFRNKLSSEIPKQLTKLNFLSFFDVSDNDLSGTIPRGGQFDTLPESSFNGNFGLSMNGNSDDVDQHPPSVVGHFLLSIY</sequence>
<evidence type="ECO:0000256" key="3">
    <source>
        <dbReference type="ARBA" id="ARBA00022729"/>
    </source>
</evidence>
<evidence type="ECO:0000256" key="4">
    <source>
        <dbReference type="ARBA" id="ARBA00022989"/>
    </source>
</evidence>
<evidence type="ECO:0000313" key="9">
    <source>
        <dbReference type="Proteomes" id="UP001652623"/>
    </source>
</evidence>
<dbReference type="SUPFAM" id="SSF52058">
    <property type="entry name" value="L domain-like"/>
    <property type="match status" value="1"/>
</dbReference>
<dbReference type="Gene3D" id="3.80.10.10">
    <property type="entry name" value="Ribonuclease Inhibitor"/>
    <property type="match status" value="1"/>
</dbReference>
<dbReference type="InterPro" id="IPR054722">
    <property type="entry name" value="PolX-like_BBD"/>
</dbReference>
<dbReference type="InterPro" id="IPR032675">
    <property type="entry name" value="LRR_dom_sf"/>
</dbReference>
<evidence type="ECO:0000256" key="2">
    <source>
        <dbReference type="ARBA" id="ARBA00022692"/>
    </source>
</evidence>
<evidence type="ECO:0000256" key="6">
    <source>
        <dbReference type="ARBA" id="ARBA00023170"/>
    </source>
</evidence>
<dbReference type="RefSeq" id="XP_048324683.2">
    <property type="nucleotide sequence ID" value="XM_048468726.2"/>
</dbReference>
<comment type="subcellular location">
    <subcellularLocation>
        <location evidence="1">Membrane</location>
        <topology evidence="1">Single-pass type I membrane protein</topology>
    </subcellularLocation>
</comment>
<evidence type="ECO:0000256" key="5">
    <source>
        <dbReference type="ARBA" id="ARBA00023136"/>
    </source>
</evidence>
<keyword evidence="3" id="KW-0732">Signal</keyword>
<dbReference type="Pfam" id="PF22936">
    <property type="entry name" value="Pol_BBD"/>
    <property type="match status" value="1"/>
</dbReference>